<dbReference type="OrthoDB" id="159299at2759"/>
<dbReference type="InterPro" id="IPR045238">
    <property type="entry name" value="Tim23-like"/>
</dbReference>
<dbReference type="OMA" id="FTIGSCC"/>
<feature type="transmembrane region" description="Helical" evidence="5">
    <location>
        <begin position="34"/>
        <end position="56"/>
    </location>
</feature>
<dbReference type="PANTHER" id="PTHR15371">
    <property type="entry name" value="TIM23"/>
    <property type="match status" value="1"/>
</dbReference>
<reference evidence="6 7" key="1">
    <citation type="submission" date="2014-09" db="EMBL/GenBank/DDBJ databases">
        <authorList>
            <person name="Martin A.A."/>
        </authorList>
    </citation>
    <scope>NUCLEOTIDE SEQUENCE</scope>
    <source>
        <strain evidence="7">ED321</strain>
        <strain evidence="6">ED321 Heterogonic</strain>
    </source>
</reference>
<dbReference type="CTD" id="36376193"/>
<accession>A0A090L6T6</accession>
<feature type="transmembrane region" description="Helical" evidence="5">
    <location>
        <begin position="135"/>
        <end position="153"/>
    </location>
</feature>
<reference evidence="8" key="2">
    <citation type="submission" date="2020-12" db="UniProtKB">
        <authorList>
            <consortium name="WormBaseParasite"/>
        </authorList>
    </citation>
    <scope>IDENTIFICATION</scope>
</reference>
<keyword evidence="4 5" id="KW-0472">Membrane</keyword>
<name>A0A090L6T6_STRRB</name>
<dbReference type="WBParaSite" id="SRAE_1000208600.1">
    <property type="protein sequence ID" value="SRAE_1000208600.1"/>
    <property type="gene ID" value="WBGene00258698"/>
</dbReference>
<proteinExistence type="predicted"/>
<dbReference type="GeneID" id="36376193"/>
<dbReference type="EMBL" id="LN609528">
    <property type="protein sequence ID" value="CEF63828.1"/>
    <property type="molecule type" value="Genomic_DNA"/>
</dbReference>
<evidence type="ECO:0000256" key="2">
    <source>
        <dbReference type="ARBA" id="ARBA00022692"/>
    </source>
</evidence>
<dbReference type="WormBase" id="SRAE_1000208600">
    <property type="protein sequence ID" value="SRP07768"/>
    <property type="gene ID" value="WBGene00258698"/>
</dbReference>
<keyword evidence="2 5" id="KW-0812">Transmembrane</keyword>
<dbReference type="GO" id="GO:0030150">
    <property type="term" value="P:protein import into mitochondrial matrix"/>
    <property type="evidence" value="ECO:0007669"/>
    <property type="project" value="EnsemblMetazoa"/>
</dbReference>
<evidence type="ECO:0000313" key="9">
    <source>
        <dbReference type="WormBase" id="SRAE_1000208600"/>
    </source>
</evidence>
<dbReference type="GO" id="GO:0005744">
    <property type="term" value="C:TIM23 mitochondrial import inner membrane translocase complex"/>
    <property type="evidence" value="ECO:0007669"/>
    <property type="project" value="TreeGrafter"/>
</dbReference>
<keyword evidence="3 5" id="KW-1133">Transmembrane helix</keyword>
<protein>
    <submittedName>
        <fullName evidence="6 8">Mitochondrial import inner membrane translocase subunit Tim23</fullName>
    </submittedName>
</protein>
<evidence type="ECO:0000256" key="4">
    <source>
        <dbReference type="ARBA" id="ARBA00023136"/>
    </source>
</evidence>
<evidence type="ECO:0000313" key="6">
    <source>
        <dbReference type="EMBL" id="CEF63828.1"/>
    </source>
</evidence>
<dbReference type="AlphaFoldDB" id="A0A090L6T6"/>
<gene>
    <name evidence="6 8 9" type="ORF">SRAE_1000208600</name>
</gene>
<dbReference type="GO" id="GO:0008320">
    <property type="term" value="F:protein transmembrane transporter activity"/>
    <property type="evidence" value="ECO:0007669"/>
    <property type="project" value="TreeGrafter"/>
</dbReference>
<comment type="subcellular location">
    <subcellularLocation>
        <location evidence="1">Membrane</location>
        <topology evidence="1">Multi-pass membrane protein</topology>
    </subcellularLocation>
</comment>
<dbReference type="PANTHER" id="PTHR15371:SF0">
    <property type="entry name" value="SD19278P"/>
    <property type="match status" value="1"/>
</dbReference>
<organism evidence="6">
    <name type="scientific">Strongyloides ratti</name>
    <name type="common">Parasitic roundworm</name>
    <dbReference type="NCBI Taxonomy" id="34506"/>
    <lineage>
        <taxon>Eukaryota</taxon>
        <taxon>Metazoa</taxon>
        <taxon>Ecdysozoa</taxon>
        <taxon>Nematoda</taxon>
        <taxon>Chromadorea</taxon>
        <taxon>Rhabditida</taxon>
        <taxon>Tylenchina</taxon>
        <taxon>Panagrolaimomorpha</taxon>
        <taxon>Strongyloidoidea</taxon>
        <taxon>Strongyloididae</taxon>
        <taxon>Strongyloides</taxon>
    </lineage>
</organism>
<evidence type="ECO:0000256" key="5">
    <source>
        <dbReference type="SAM" id="Phobius"/>
    </source>
</evidence>
<dbReference type="Proteomes" id="UP000035682">
    <property type="component" value="Unplaced"/>
</dbReference>
<dbReference type="Pfam" id="PF02466">
    <property type="entry name" value="Tim17"/>
    <property type="match status" value="1"/>
</dbReference>
<dbReference type="STRING" id="34506.A0A090L6T6"/>
<evidence type="ECO:0000313" key="8">
    <source>
        <dbReference type="WBParaSite" id="SRAE_1000208600.1"/>
    </source>
</evidence>
<sequence length="167" mass="18024">MDYTQIDRSIFQNVNPEFVYTEGQDYKGRGKFELALGLIGWSMGGAFAVGCTRGAIGELLNPDTKQLSGRPWVTRMINGTMKHGSGYAQPAGAIMVYYSILNILLGKVRAEDDFNSIGAGALAGALYRSPYGLNAILKASGVGAFVGLLALIINPESRMRIKDTLLR</sequence>
<keyword evidence="7" id="KW-1185">Reference proteome</keyword>
<evidence type="ECO:0000313" key="7">
    <source>
        <dbReference type="Proteomes" id="UP000035682"/>
    </source>
</evidence>
<evidence type="ECO:0000256" key="3">
    <source>
        <dbReference type="ARBA" id="ARBA00022989"/>
    </source>
</evidence>
<evidence type="ECO:0000256" key="1">
    <source>
        <dbReference type="ARBA" id="ARBA00004141"/>
    </source>
</evidence>
<dbReference type="RefSeq" id="XP_024503029.1">
    <property type="nucleotide sequence ID" value="XM_024649120.1"/>
</dbReference>